<accession>A0A4P7UJU6</accession>
<protein>
    <submittedName>
        <fullName evidence="2">Uncharacterized protein</fullName>
    </submittedName>
</protein>
<dbReference type="Proteomes" id="UP000297065">
    <property type="component" value="Chromosome"/>
</dbReference>
<organism evidence="2 3">
    <name type="scientific">Desulfovibrio desulfuricans</name>
    <dbReference type="NCBI Taxonomy" id="876"/>
    <lineage>
        <taxon>Bacteria</taxon>
        <taxon>Pseudomonadati</taxon>
        <taxon>Thermodesulfobacteriota</taxon>
        <taxon>Desulfovibrionia</taxon>
        <taxon>Desulfovibrionales</taxon>
        <taxon>Desulfovibrionaceae</taxon>
        <taxon>Desulfovibrio</taxon>
    </lineage>
</organism>
<reference evidence="2 3" key="1">
    <citation type="submission" date="2019-02" db="EMBL/GenBank/DDBJ databases">
        <title>Complete Genome Sequence of Desulfovibrio desulfuricans IC1, a Sulfonate Utilizing Anaerobe.</title>
        <authorList>
            <person name="Day L.A."/>
            <person name="De Leon K.B."/>
            <person name="Wall J.D."/>
        </authorList>
    </citation>
    <scope>NUCLEOTIDE SEQUENCE [LARGE SCALE GENOMIC DNA]</scope>
    <source>
        <strain evidence="2 3">IC1</strain>
    </source>
</reference>
<dbReference type="AlphaFoldDB" id="A0A4P7UJU6"/>
<gene>
    <name evidence="2" type="ORF">DDIC_03920</name>
</gene>
<sequence>MPSVKRRAAARNMPLLDSLEQRLDLLTRTLSAADIAEKSIDIVKEIKELHAILRSLRDDEPTEAEPRMVVVWGGPPCAASGRLPHASQKAGRKAGQTTKRTAGRKAGQTTKRTASHAANNQPDGANTRHNQPAQPVLPATL</sequence>
<name>A0A4P7UJU6_DESDE</name>
<feature type="region of interest" description="Disordered" evidence="1">
    <location>
        <begin position="75"/>
        <end position="141"/>
    </location>
</feature>
<evidence type="ECO:0000313" key="2">
    <source>
        <dbReference type="EMBL" id="QCC85038.1"/>
    </source>
</evidence>
<dbReference type="RefSeq" id="WP_136399240.1">
    <property type="nucleotide sequence ID" value="NZ_CP036295.1"/>
</dbReference>
<evidence type="ECO:0000313" key="3">
    <source>
        <dbReference type="Proteomes" id="UP000297065"/>
    </source>
</evidence>
<evidence type="ECO:0000256" key="1">
    <source>
        <dbReference type="SAM" id="MobiDB-lite"/>
    </source>
</evidence>
<feature type="compositionally biased region" description="Polar residues" evidence="1">
    <location>
        <begin position="107"/>
        <end position="133"/>
    </location>
</feature>
<proteinExistence type="predicted"/>
<dbReference type="OrthoDB" id="5461407at2"/>
<dbReference type="EMBL" id="CP036295">
    <property type="protein sequence ID" value="QCC85038.1"/>
    <property type="molecule type" value="Genomic_DNA"/>
</dbReference>